<reference evidence="2" key="1">
    <citation type="journal article" date="2014" name="Nat. Genet.">
        <title>Genome and transcriptome of the porcine whipworm Trichuris suis.</title>
        <authorList>
            <person name="Jex A.R."/>
            <person name="Nejsum P."/>
            <person name="Schwarz E.M."/>
            <person name="Hu L."/>
            <person name="Young N.D."/>
            <person name="Hall R.S."/>
            <person name="Korhonen P.K."/>
            <person name="Liao S."/>
            <person name="Thamsborg S."/>
            <person name="Xia J."/>
            <person name="Xu P."/>
            <person name="Wang S."/>
            <person name="Scheerlinck J.P."/>
            <person name="Hofmann A."/>
            <person name="Sternberg P.W."/>
            <person name="Wang J."/>
            <person name="Gasser R.B."/>
        </authorList>
    </citation>
    <scope>NUCLEOTIDE SEQUENCE [LARGE SCALE GENOMIC DNA]</scope>
    <source>
        <strain evidence="2">DCEP-RM93F</strain>
    </source>
</reference>
<feature type="coiled-coil region" evidence="1">
    <location>
        <begin position="155"/>
        <end position="182"/>
    </location>
</feature>
<evidence type="ECO:0000313" key="2">
    <source>
        <dbReference type="EMBL" id="KFD69180.1"/>
    </source>
</evidence>
<proteinExistence type="predicted"/>
<sequence length="185" mass="21123">MQLASRGLLSLTDLVCCKLDVEEMLSCTRQQFCETFRIKEMSVNRSIDCNVPECLHPLRATMKNSEVALDSYVVDAFVNDLEFTISNDSLTNLVAFMQDEKASYASSIRVKLNLKSVRLKITDRRYPDPVRILLNSGTILQGPWGEDVSNVLAELRRKDSELRRMGQENESLKRQLQAALERLHL</sequence>
<dbReference type="AlphaFoldDB" id="A0A085NI84"/>
<dbReference type="Proteomes" id="UP000030758">
    <property type="component" value="Unassembled WGS sequence"/>
</dbReference>
<protein>
    <submittedName>
        <fullName evidence="2">Uncharacterized protein</fullName>
    </submittedName>
</protein>
<gene>
    <name evidence="2" type="ORF">M514_01472</name>
</gene>
<dbReference type="OrthoDB" id="10369601at2759"/>
<organism evidence="2">
    <name type="scientific">Trichuris suis</name>
    <name type="common">pig whipworm</name>
    <dbReference type="NCBI Taxonomy" id="68888"/>
    <lineage>
        <taxon>Eukaryota</taxon>
        <taxon>Metazoa</taxon>
        <taxon>Ecdysozoa</taxon>
        <taxon>Nematoda</taxon>
        <taxon>Enoplea</taxon>
        <taxon>Dorylaimia</taxon>
        <taxon>Trichinellida</taxon>
        <taxon>Trichuridae</taxon>
        <taxon>Trichuris</taxon>
    </lineage>
</organism>
<evidence type="ECO:0000256" key="1">
    <source>
        <dbReference type="SAM" id="Coils"/>
    </source>
</evidence>
<keyword evidence="1" id="KW-0175">Coiled coil</keyword>
<dbReference type="EMBL" id="KL367497">
    <property type="protein sequence ID" value="KFD69180.1"/>
    <property type="molecule type" value="Genomic_DNA"/>
</dbReference>
<accession>A0A085NI84</accession>
<name>A0A085NI84_9BILA</name>